<name>A0A5N5JXX0_PANHP</name>
<gene>
    <name evidence="4" type="ORF">PHYPO_G00159910</name>
</gene>
<evidence type="ECO:0000313" key="4">
    <source>
        <dbReference type="EMBL" id="KAB5522473.1"/>
    </source>
</evidence>
<evidence type="ECO:0000259" key="3">
    <source>
        <dbReference type="PROSITE" id="PS50106"/>
    </source>
</evidence>
<accession>A0A5N5JXX0</accession>
<dbReference type="Proteomes" id="UP000327468">
    <property type="component" value="Chromosome 27"/>
</dbReference>
<dbReference type="AlphaFoldDB" id="A0A5N5JXX0"/>
<feature type="compositionally biased region" description="Polar residues" evidence="2">
    <location>
        <begin position="586"/>
        <end position="596"/>
    </location>
</feature>
<feature type="domain" description="PDZ" evidence="3">
    <location>
        <begin position="113"/>
        <end position="195"/>
    </location>
</feature>
<feature type="domain" description="PDZ" evidence="3">
    <location>
        <begin position="333"/>
        <end position="416"/>
    </location>
</feature>
<dbReference type="PANTHER" id="PTHR14191:SF20">
    <property type="entry name" value="NA(+)_H(+) EXCHANGE REGULATORY COFACTOR NHE-RF4"/>
    <property type="match status" value="1"/>
</dbReference>
<dbReference type="InterPro" id="IPR001478">
    <property type="entry name" value="PDZ"/>
</dbReference>
<feature type="compositionally biased region" description="Basic residues" evidence="2">
    <location>
        <begin position="34"/>
        <end position="43"/>
    </location>
</feature>
<dbReference type="Gene3D" id="2.30.42.10">
    <property type="match status" value="4"/>
</dbReference>
<feature type="domain" description="PDZ" evidence="3">
    <location>
        <begin position="476"/>
        <end position="556"/>
    </location>
</feature>
<dbReference type="PROSITE" id="PS50106">
    <property type="entry name" value="PDZ"/>
    <property type="match status" value="4"/>
</dbReference>
<feature type="compositionally biased region" description="Basic and acidic residues" evidence="2">
    <location>
        <begin position="564"/>
        <end position="585"/>
    </location>
</feature>
<dbReference type="SMART" id="SM00228">
    <property type="entry name" value="PDZ"/>
    <property type="match status" value="4"/>
</dbReference>
<protein>
    <recommendedName>
        <fullName evidence="3">PDZ domain-containing protein</fullName>
    </recommendedName>
</protein>
<dbReference type="GO" id="GO:0072659">
    <property type="term" value="P:protein localization to plasma membrane"/>
    <property type="evidence" value="ECO:0007669"/>
    <property type="project" value="TreeGrafter"/>
</dbReference>
<organism evidence="4 5">
    <name type="scientific">Pangasianodon hypophthalmus</name>
    <name type="common">Striped catfish</name>
    <name type="synonym">Helicophagus hypophthalmus</name>
    <dbReference type="NCBI Taxonomy" id="310915"/>
    <lineage>
        <taxon>Eukaryota</taxon>
        <taxon>Metazoa</taxon>
        <taxon>Chordata</taxon>
        <taxon>Craniata</taxon>
        <taxon>Vertebrata</taxon>
        <taxon>Euteleostomi</taxon>
        <taxon>Actinopterygii</taxon>
        <taxon>Neopterygii</taxon>
        <taxon>Teleostei</taxon>
        <taxon>Ostariophysi</taxon>
        <taxon>Siluriformes</taxon>
        <taxon>Pangasiidae</taxon>
        <taxon>Pangasianodon</taxon>
    </lineage>
</organism>
<feature type="region of interest" description="Disordered" evidence="2">
    <location>
        <begin position="27"/>
        <end position="52"/>
    </location>
</feature>
<keyword evidence="1" id="KW-0677">Repeat</keyword>
<keyword evidence="5" id="KW-1185">Reference proteome</keyword>
<reference evidence="4 5" key="1">
    <citation type="submission" date="2019-06" db="EMBL/GenBank/DDBJ databases">
        <title>A chromosome-scale genome assembly of the striped catfish, Pangasianodon hypophthalmus.</title>
        <authorList>
            <person name="Wen M."/>
            <person name="Zahm M."/>
            <person name="Roques C."/>
            <person name="Cabau C."/>
            <person name="Klopp C."/>
            <person name="Donnadieu C."/>
            <person name="Jouanno E."/>
            <person name="Avarre J.-C."/>
            <person name="Campet M."/>
            <person name="Ha T.T.T."/>
            <person name="Dugue R."/>
            <person name="Lampietro C."/>
            <person name="Louis A."/>
            <person name="Herpin A."/>
            <person name="Echchiki A."/>
            <person name="Berthelot C."/>
            <person name="Parey E."/>
            <person name="Roest-Crollius H."/>
            <person name="Braasch I."/>
            <person name="Postlethwait J."/>
            <person name="Bobe J."/>
            <person name="Montfort J."/>
            <person name="Bouchez O."/>
            <person name="Begum T."/>
            <person name="Schartl M."/>
            <person name="Guiguen Y."/>
        </authorList>
    </citation>
    <scope>NUCLEOTIDE SEQUENCE [LARGE SCALE GENOMIC DNA]</scope>
    <source>
        <strain evidence="4 5">Indonesia</strain>
        <tissue evidence="4">Blood</tissue>
    </source>
</reference>
<dbReference type="EMBL" id="VFJC01000028">
    <property type="protein sequence ID" value="KAB5522473.1"/>
    <property type="molecule type" value="Genomic_DNA"/>
</dbReference>
<comment type="caution">
    <text evidence="4">The sequence shown here is derived from an EMBL/GenBank/DDBJ whole genome shotgun (WGS) entry which is preliminary data.</text>
</comment>
<dbReference type="InterPro" id="IPR036034">
    <property type="entry name" value="PDZ_sf"/>
</dbReference>
<dbReference type="InterPro" id="IPR051067">
    <property type="entry name" value="NHER"/>
</dbReference>
<dbReference type="Pfam" id="PF00595">
    <property type="entry name" value="PDZ"/>
    <property type="match status" value="4"/>
</dbReference>
<evidence type="ECO:0000256" key="2">
    <source>
        <dbReference type="SAM" id="MobiDB-lite"/>
    </source>
</evidence>
<dbReference type="GO" id="GO:0016324">
    <property type="term" value="C:apical plasma membrane"/>
    <property type="evidence" value="ECO:0007669"/>
    <property type="project" value="TreeGrafter"/>
</dbReference>
<dbReference type="PANTHER" id="PTHR14191">
    <property type="entry name" value="PDZ DOMAIN CONTAINING PROTEIN"/>
    <property type="match status" value="1"/>
</dbReference>
<evidence type="ECO:0000256" key="1">
    <source>
        <dbReference type="ARBA" id="ARBA00022737"/>
    </source>
</evidence>
<sequence length="596" mass="66538">MEDMTHPINTTSCSSWALATNRHCSSTQMEMRKWPPKKKKKEEKKKWDRQSHYETNSIHRPCLFQRIEGSAINKVLGNAMELTAFVFNPKEGVDNPAMVISEDAGNFSGPLPRVCVLKREEGQNFGFHLRLEKGRPGHIIRQVELLGAAEKSGLRDGDRLLEVNEHFVDDIEHMEAAHRIQISGPQLCLLVLRSDEYEQAVAQGWNLKELCRAQRGEEWKPPRLCHIIRNHVSGLGFSIHPVEGEKGKFSVSTITEGPAEKAGLRKGDRLIWINGAMASELTHSAINKMVKKCTDHMTVLVIDSNSEKSYIRRKMAIVPAMADAPSMPYKPKRVHLVQGPDGYGFLLRHENISTGRKVHMVREIDAGSPAEVADIKDGEILLEVNGESVDHLSHEEVVSKIRNSGLQVSFTTMALEGQNFYTKLGLSPLLFCEDHSSGEEQQETPTPDEQSPEALRLLESLVEAQEELEVEPRPRLCELQRSPVGFGFHLGWVQQKPGTFINQVAPGGPGESSGLLQGDVLLEVNGQNVEDLCLEDVILLMKKGGSSLSLLVIDRPGYEWMKKTRKPITTEKEAKASEEVQEHESSSPTKQSAPDE</sequence>
<dbReference type="SUPFAM" id="SSF50156">
    <property type="entry name" value="PDZ domain-like"/>
    <property type="match status" value="4"/>
</dbReference>
<dbReference type="CDD" id="cd06768">
    <property type="entry name" value="PDZ_NHERF-like"/>
    <property type="match status" value="4"/>
</dbReference>
<evidence type="ECO:0000313" key="5">
    <source>
        <dbReference type="Proteomes" id="UP000327468"/>
    </source>
</evidence>
<feature type="domain" description="PDZ" evidence="3">
    <location>
        <begin position="224"/>
        <end position="305"/>
    </location>
</feature>
<proteinExistence type="predicted"/>
<dbReference type="GO" id="GO:0005102">
    <property type="term" value="F:signaling receptor binding"/>
    <property type="evidence" value="ECO:0007669"/>
    <property type="project" value="TreeGrafter"/>
</dbReference>
<dbReference type="GO" id="GO:0043495">
    <property type="term" value="F:protein-membrane adaptor activity"/>
    <property type="evidence" value="ECO:0007669"/>
    <property type="project" value="TreeGrafter"/>
</dbReference>
<feature type="region of interest" description="Disordered" evidence="2">
    <location>
        <begin position="564"/>
        <end position="596"/>
    </location>
</feature>